<dbReference type="EMBL" id="CP007141">
    <property type="protein sequence ID" value="AJC73230.1"/>
    <property type="molecule type" value="Genomic_DNA"/>
</dbReference>
<evidence type="ECO:0000256" key="6">
    <source>
        <dbReference type="ARBA" id="ARBA00023136"/>
    </source>
</evidence>
<evidence type="ECO:0000256" key="2">
    <source>
        <dbReference type="ARBA" id="ARBA00022448"/>
    </source>
</evidence>
<dbReference type="Gene3D" id="1.10.3720.10">
    <property type="entry name" value="MetI-like"/>
    <property type="match status" value="1"/>
</dbReference>
<evidence type="ECO:0000256" key="1">
    <source>
        <dbReference type="ARBA" id="ARBA00004651"/>
    </source>
</evidence>
<dbReference type="RefSeq" id="WP_031503699.1">
    <property type="nucleotide sequence ID" value="NC_022795.1"/>
</dbReference>
<feature type="transmembrane region" description="Helical" evidence="7">
    <location>
        <begin position="188"/>
        <end position="206"/>
    </location>
</feature>
<keyword evidence="10" id="KW-1185">Reference proteome</keyword>
<evidence type="ECO:0000259" key="8">
    <source>
        <dbReference type="PROSITE" id="PS50928"/>
    </source>
</evidence>
<dbReference type="PROSITE" id="PS50928">
    <property type="entry name" value="ABC_TM1"/>
    <property type="match status" value="1"/>
</dbReference>
<comment type="similarity">
    <text evidence="7">Belongs to the binding-protein-dependent transport system permease family.</text>
</comment>
<keyword evidence="5 7" id="KW-1133">Transmembrane helix</keyword>
<keyword evidence="6 7" id="KW-0472">Membrane</keyword>
<keyword evidence="2 7" id="KW-0813">Transport</keyword>
<sequence length="320" mass="35945">MSFSYLVKRIIQMLLTILVAVTVSFILIRALPGDPAERFYGDPRIPEEVKQEIKAAFGLDKPVLIQYLSFLKQFLKGDLGVSYTYNRRVVGVVLERLPWTLLLTAVPTILGMITSLSLGVYIGCKRNSFVDKLVRYVAFALHSVPTFWFALLLVLLFSFKLGWFPLQGMIDPSAKGFSSFVSLLRHAFLPWLVIFVVNVPGFAVYVRNMVISILNEEFILTAKAKGLTERQIRKRHILRNALGPLFSMLTLRIAGMLGGAVLIETIFSWKGMGLLVLEASRNSDYPLLQATIIITIVSIIVANFLADVLQAAFDPRVRFE</sequence>
<dbReference type="Proteomes" id="UP000077469">
    <property type="component" value="Chromosome"/>
</dbReference>
<name>A0A0X1KPT7_9THEM</name>
<dbReference type="AlphaFoldDB" id="A0A0X1KPT7"/>
<evidence type="ECO:0000256" key="4">
    <source>
        <dbReference type="ARBA" id="ARBA00022692"/>
    </source>
</evidence>
<dbReference type="Pfam" id="PF00528">
    <property type="entry name" value="BPD_transp_1"/>
    <property type="match status" value="1"/>
</dbReference>
<dbReference type="PANTHER" id="PTHR43163">
    <property type="entry name" value="DIPEPTIDE TRANSPORT SYSTEM PERMEASE PROTEIN DPPB-RELATED"/>
    <property type="match status" value="1"/>
</dbReference>
<dbReference type="SUPFAM" id="SSF161098">
    <property type="entry name" value="MetI-like"/>
    <property type="match status" value="1"/>
</dbReference>
<dbReference type="InterPro" id="IPR000515">
    <property type="entry name" value="MetI-like"/>
</dbReference>
<feature type="transmembrane region" description="Helical" evidence="7">
    <location>
        <begin position="287"/>
        <end position="309"/>
    </location>
</feature>
<organism evidence="9 10">
    <name type="scientific">Pseudothermotoga hypogea DSM 11164 = NBRC 106472</name>
    <dbReference type="NCBI Taxonomy" id="1123384"/>
    <lineage>
        <taxon>Bacteria</taxon>
        <taxon>Thermotogati</taxon>
        <taxon>Thermotogota</taxon>
        <taxon>Thermotogae</taxon>
        <taxon>Thermotogales</taxon>
        <taxon>Thermotogaceae</taxon>
        <taxon>Pseudothermotoga</taxon>
    </lineage>
</organism>
<dbReference type="GO" id="GO:0055085">
    <property type="term" value="P:transmembrane transport"/>
    <property type="evidence" value="ECO:0007669"/>
    <property type="project" value="InterPro"/>
</dbReference>
<dbReference type="Pfam" id="PF19300">
    <property type="entry name" value="BPD_transp_1_N"/>
    <property type="match status" value="1"/>
</dbReference>
<feature type="transmembrane region" description="Helical" evidence="7">
    <location>
        <begin position="241"/>
        <end position="267"/>
    </location>
</feature>
<dbReference type="InterPro" id="IPR045621">
    <property type="entry name" value="BPD_transp_1_N"/>
</dbReference>
<dbReference type="PaxDb" id="1123384-AJ81_02300"/>
<feature type="transmembrane region" description="Helical" evidence="7">
    <location>
        <begin position="12"/>
        <end position="31"/>
    </location>
</feature>
<protein>
    <submittedName>
        <fullName evidence="9">Peptide ABC transporter permease</fullName>
    </submittedName>
</protein>
<dbReference type="PATRIC" id="fig|1123384.7.peg.457"/>
<evidence type="ECO:0000313" key="10">
    <source>
        <dbReference type="Proteomes" id="UP000077469"/>
    </source>
</evidence>
<evidence type="ECO:0000313" key="9">
    <source>
        <dbReference type="EMBL" id="AJC73230.1"/>
    </source>
</evidence>
<feature type="transmembrane region" description="Helical" evidence="7">
    <location>
        <begin position="99"/>
        <end position="124"/>
    </location>
</feature>
<feature type="transmembrane region" description="Helical" evidence="7">
    <location>
        <begin position="136"/>
        <end position="159"/>
    </location>
</feature>
<dbReference type="InterPro" id="IPR035906">
    <property type="entry name" value="MetI-like_sf"/>
</dbReference>
<dbReference type="PANTHER" id="PTHR43163:SF6">
    <property type="entry name" value="DIPEPTIDE TRANSPORT SYSTEM PERMEASE PROTEIN DPPB-RELATED"/>
    <property type="match status" value="1"/>
</dbReference>
<feature type="domain" description="ABC transmembrane type-1" evidence="8">
    <location>
        <begin position="97"/>
        <end position="306"/>
    </location>
</feature>
<dbReference type="STRING" id="1123384.AJ81_02300"/>
<proteinExistence type="inferred from homology"/>
<keyword evidence="4 7" id="KW-0812">Transmembrane</keyword>
<accession>A0A0X1KPT7</accession>
<dbReference type="GO" id="GO:0005886">
    <property type="term" value="C:plasma membrane"/>
    <property type="evidence" value="ECO:0007669"/>
    <property type="project" value="UniProtKB-SubCell"/>
</dbReference>
<evidence type="ECO:0000256" key="7">
    <source>
        <dbReference type="RuleBase" id="RU363032"/>
    </source>
</evidence>
<evidence type="ECO:0000256" key="5">
    <source>
        <dbReference type="ARBA" id="ARBA00022989"/>
    </source>
</evidence>
<reference evidence="9 10" key="1">
    <citation type="submission" date="2014-01" db="EMBL/GenBank/DDBJ databases">
        <title>Genome sequencing of Thermotog hypogea.</title>
        <authorList>
            <person name="Zhang X."/>
            <person name="Alvare G."/>
            <person name="Fristensky B."/>
            <person name="Chen L."/>
            <person name="Suen T."/>
            <person name="Chen Q."/>
            <person name="Ma K."/>
        </authorList>
    </citation>
    <scope>NUCLEOTIDE SEQUENCE [LARGE SCALE GENOMIC DNA]</scope>
    <source>
        <strain evidence="9 10">DSM 11164</strain>
    </source>
</reference>
<evidence type="ECO:0000256" key="3">
    <source>
        <dbReference type="ARBA" id="ARBA00022475"/>
    </source>
</evidence>
<keyword evidence="3" id="KW-1003">Cell membrane</keyword>
<dbReference type="KEGG" id="phy:AJ81_02300"/>
<dbReference type="CDD" id="cd06261">
    <property type="entry name" value="TM_PBP2"/>
    <property type="match status" value="1"/>
</dbReference>
<gene>
    <name evidence="9" type="ORF">AJ81_02300</name>
</gene>
<comment type="subcellular location">
    <subcellularLocation>
        <location evidence="1 7">Cell membrane</location>
        <topology evidence="1 7">Multi-pass membrane protein</topology>
    </subcellularLocation>
</comment>
<dbReference type="OrthoDB" id="9789439at2"/>